<dbReference type="EC" id="3.6.1.9" evidence="6"/>
<comment type="similarity">
    <text evidence="6">Belongs to the Maf family. YhdE subfamily.</text>
</comment>
<evidence type="ECO:0000256" key="1">
    <source>
        <dbReference type="ARBA" id="ARBA00001968"/>
    </source>
</evidence>
<comment type="cofactor">
    <cofactor evidence="1 6">
        <name>a divalent metal cation</name>
        <dbReference type="ChEBI" id="CHEBI:60240"/>
    </cofactor>
</comment>
<name>A0A1M6BL03_9CLOT</name>
<dbReference type="InterPro" id="IPR029001">
    <property type="entry name" value="ITPase-like_fam"/>
</dbReference>
<reference evidence="7 8" key="1">
    <citation type="submission" date="2016-11" db="EMBL/GenBank/DDBJ databases">
        <authorList>
            <person name="Jaros S."/>
            <person name="Januszkiewicz K."/>
            <person name="Wedrychowicz H."/>
        </authorList>
    </citation>
    <scope>NUCLEOTIDE SEQUENCE [LARGE SCALE GENOMIC DNA]</scope>
    <source>
        <strain evidence="7 8">DSM 21758</strain>
    </source>
</reference>
<dbReference type="EMBL" id="FQZB01000003">
    <property type="protein sequence ID" value="SHI49405.1"/>
    <property type="molecule type" value="Genomic_DNA"/>
</dbReference>
<evidence type="ECO:0000256" key="5">
    <source>
        <dbReference type="ARBA" id="ARBA00023080"/>
    </source>
</evidence>
<dbReference type="Proteomes" id="UP000184310">
    <property type="component" value="Unassembled WGS sequence"/>
</dbReference>
<dbReference type="PIRSF" id="PIRSF006305">
    <property type="entry name" value="Maf"/>
    <property type="match status" value="1"/>
</dbReference>
<feature type="active site" description="Proton acceptor" evidence="6">
    <location>
        <position position="70"/>
    </location>
</feature>
<feature type="site" description="Important for substrate specificity" evidence="6">
    <location>
        <position position="71"/>
    </location>
</feature>
<evidence type="ECO:0000256" key="4">
    <source>
        <dbReference type="ARBA" id="ARBA00022801"/>
    </source>
</evidence>
<dbReference type="PANTHER" id="PTHR43213:SF5">
    <property type="entry name" value="BIFUNCTIONAL DTTP_UTP PYROPHOSPHATASE_METHYLTRANSFERASE PROTEIN-RELATED"/>
    <property type="match status" value="1"/>
</dbReference>
<feature type="site" description="Important for substrate specificity" evidence="6">
    <location>
        <position position="11"/>
    </location>
</feature>
<keyword evidence="4 6" id="KW-0378">Hydrolase</keyword>
<sequence>MHVVLASKSPRRKELLSRIVKEFEIRVSDFDESTVIFNCDAEAYVEELSRKKAETVAQKLQEPSLIIAADTIVVLNGEVLGKPKTEEDAFFMLSKLSGKTHEVYSGVTVINTQNNKIISDAVCTKVKFSILEESQIEEYIKTSEPMDKAGAYGIQGLGAVFVEEIKGCYYNVVGLPLNRLNKMLSQIK</sequence>
<comment type="catalytic activity">
    <reaction evidence="6">
        <text>dTTP + H2O = dTMP + diphosphate + H(+)</text>
        <dbReference type="Rhea" id="RHEA:28534"/>
        <dbReference type="ChEBI" id="CHEBI:15377"/>
        <dbReference type="ChEBI" id="CHEBI:15378"/>
        <dbReference type="ChEBI" id="CHEBI:33019"/>
        <dbReference type="ChEBI" id="CHEBI:37568"/>
        <dbReference type="ChEBI" id="CHEBI:63528"/>
        <dbReference type="EC" id="3.6.1.9"/>
    </reaction>
</comment>
<dbReference type="AlphaFoldDB" id="A0A1M6BL03"/>
<feature type="site" description="Important for substrate specificity" evidence="6">
    <location>
        <position position="155"/>
    </location>
</feature>
<evidence type="ECO:0000256" key="6">
    <source>
        <dbReference type="HAMAP-Rule" id="MF_00528"/>
    </source>
</evidence>
<dbReference type="CDD" id="cd00555">
    <property type="entry name" value="Maf"/>
    <property type="match status" value="1"/>
</dbReference>
<dbReference type="InterPro" id="IPR003697">
    <property type="entry name" value="Maf-like"/>
</dbReference>
<comment type="function">
    <text evidence="6">Nucleoside triphosphate pyrophosphatase that hydrolyzes dTTP and UTP. May have a dual role in cell division arrest and in preventing the incorporation of modified nucleotides into cellular nucleic acids.</text>
</comment>
<dbReference type="Pfam" id="PF02545">
    <property type="entry name" value="Maf"/>
    <property type="match status" value="1"/>
</dbReference>
<evidence type="ECO:0000256" key="2">
    <source>
        <dbReference type="ARBA" id="ARBA00004496"/>
    </source>
</evidence>
<evidence type="ECO:0000313" key="8">
    <source>
        <dbReference type="Proteomes" id="UP000184310"/>
    </source>
</evidence>
<dbReference type="STRING" id="1121302.SAMN02745163_00388"/>
<dbReference type="SUPFAM" id="SSF52972">
    <property type="entry name" value="ITPase-like"/>
    <property type="match status" value="1"/>
</dbReference>
<dbReference type="GO" id="GO:0009117">
    <property type="term" value="P:nucleotide metabolic process"/>
    <property type="evidence" value="ECO:0007669"/>
    <property type="project" value="UniProtKB-KW"/>
</dbReference>
<comment type="subcellular location">
    <subcellularLocation>
        <location evidence="2 6">Cytoplasm</location>
    </subcellularLocation>
</comment>
<evidence type="ECO:0000313" key="7">
    <source>
        <dbReference type="EMBL" id="SHI49405.1"/>
    </source>
</evidence>
<comment type="caution">
    <text evidence="6">Lacks conserved residue(s) required for the propagation of feature annotation.</text>
</comment>
<dbReference type="GO" id="GO:0036218">
    <property type="term" value="F:dTTP diphosphatase activity"/>
    <property type="evidence" value="ECO:0007669"/>
    <property type="project" value="RHEA"/>
</dbReference>
<organism evidence="7 8">
    <name type="scientific">Clostridium cavendishii DSM 21758</name>
    <dbReference type="NCBI Taxonomy" id="1121302"/>
    <lineage>
        <taxon>Bacteria</taxon>
        <taxon>Bacillati</taxon>
        <taxon>Bacillota</taxon>
        <taxon>Clostridia</taxon>
        <taxon>Eubacteriales</taxon>
        <taxon>Clostridiaceae</taxon>
        <taxon>Clostridium</taxon>
    </lineage>
</organism>
<evidence type="ECO:0000256" key="3">
    <source>
        <dbReference type="ARBA" id="ARBA00022490"/>
    </source>
</evidence>
<keyword evidence="5 6" id="KW-0546">Nucleotide metabolism</keyword>
<keyword evidence="8" id="KW-1185">Reference proteome</keyword>
<protein>
    <recommendedName>
        <fullName evidence="6">dTTP/UTP pyrophosphatase</fullName>
        <shortName evidence="6">dTTPase/UTPase</shortName>
        <ecNumber evidence="6">3.6.1.9</ecNumber>
    </recommendedName>
    <alternativeName>
        <fullName evidence="6">Nucleoside triphosphate pyrophosphatase</fullName>
    </alternativeName>
    <alternativeName>
        <fullName evidence="6">Nucleotide pyrophosphatase</fullName>
        <shortName evidence="6">Nucleotide PPase</shortName>
    </alternativeName>
</protein>
<gene>
    <name evidence="7" type="ORF">SAMN02745163_00388</name>
</gene>
<dbReference type="GO" id="GO:0036221">
    <property type="term" value="F:UTP diphosphatase activity"/>
    <property type="evidence" value="ECO:0007669"/>
    <property type="project" value="RHEA"/>
</dbReference>
<accession>A0A1M6BL03</accession>
<dbReference type="FunFam" id="3.90.950.10:FF:000005">
    <property type="entry name" value="7-methyl-GTP pyrophosphatase"/>
    <property type="match status" value="1"/>
</dbReference>
<dbReference type="PANTHER" id="PTHR43213">
    <property type="entry name" value="BIFUNCTIONAL DTTP/UTP PYROPHOSPHATASE/METHYLTRANSFERASE PROTEIN-RELATED"/>
    <property type="match status" value="1"/>
</dbReference>
<dbReference type="OrthoDB" id="9807767at2"/>
<dbReference type="NCBIfam" id="NF000867">
    <property type="entry name" value="PRK00078.1"/>
    <property type="match status" value="1"/>
</dbReference>
<dbReference type="Gene3D" id="3.90.950.10">
    <property type="match status" value="1"/>
</dbReference>
<dbReference type="RefSeq" id="WP_072984724.1">
    <property type="nucleotide sequence ID" value="NZ_FQZB01000003.1"/>
</dbReference>
<proteinExistence type="inferred from homology"/>
<dbReference type="HAMAP" id="MF_00528">
    <property type="entry name" value="Maf"/>
    <property type="match status" value="1"/>
</dbReference>
<dbReference type="NCBIfam" id="TIGR00172">
    <property type="entry name" value="maf"/>
    <property type="match status" value="1"/>
</dbReference>
<dbReference type="GO" id="GO:0005737">
    <property type="term" value="C:cytoplasm"/>
    <property type="evidence" value="ECO:0007669"/>
    <property type="project" value="UniProtKB-SubCell"/>
</dbReference>
<keyword evidence="3 6" id="KW-0963">Cytoplasm</keyword>
<comment type="catalytic activity">
    <reaction evidence="6">
        <text>UTP + H2O = UMP + diphosphate + H(+)</text>
        <dbReference type="Rhea" id="RHEA:29395"/>
        <dbReference type="ChEBI" id="CHEBI:15377"/>
        <dbReference type="ChEBI" id="CHEBI:15378"/>
        <dbReference type="ChEBI" id="CHEBI:33019"/>
        <dbReference type="ChEBI" id="CHEBI:46398"/>
        <dbReference type="ChEBI" id="CHEBI:57865"/>
        <dbReference type="EC" id="3.6.1.9"/>
    </reaction>
</comment>